<evidence type="ECO:0000313" key="7">
    <source>
        <dbReference type="EMBL" id="AKQ03271.1"/>
    </source>
</evidence>
<dbReference type="GO" id="GO:0003723">
    <property type="term" value="F:RNA binding"/>
    <property type="evidence" value="ECO:0007669"/>
    <property type="project" value="TreeGrafter"/>
</dbReference>
<dbReference type="InterPro" id="IPR002171">
    <property type="entry name" value="Ribosomal_uL2"/>
</dbReference>
<dbReference type="EMBL" id="KT007010">
    <property type="protein sequence ID" value="AKQ03271.1"/>
    <property type="molecule type" value="Genomic_DNA"/>
</dbReference>
<dbReference type="GO" id="GO:0002181">
    <property type="term" value="P:cytoplasmic translation"/>
    <property type="evidence" value="ECO:0007669"/>
    <property type="project" value="TreeGrafter"/>
</dbReference>
<evidence type="ECO:0000259" key="6">
    <source>
        <dbReference type="SMART" id="SM01383"/>
    </source>
</evidence>
<dbReference type="SMART" id="SM01383">
    <property type="entry name" value="Ribosomal_L2"/>
    <property type="match status" value="1"/>
</dbReference>
<dbReference type="Gene3D" id="2.30.30.30">
    <property type="match status" value="1"/>
</dbReference>
<dbReference type="Gene3D" id="4.10.950.10">
    <property type="entry name" value="Ribosomal protein L2, domain 3"/>
    <property type="match status" value="1"/>
</dbReference>
<reference evidence="7" key="1">
    <citation type="journal article" date="2015" name="ISME J.">
        <title>Aquifer environment selects for microbial species cohorts in sediment and groundwater.</title>
        <authorList>
            <person name="Hug L.A."/>
            <person name="Thomas B.C."/>
            <person name="Brown C.T."/>
            <person name="Frischkorn K.R."/>
            <person name="Williams K.H."/>
            <person name="Tringe S.G."/>
            <person name="Banfield J.F."/>
        </authorList>
    </citation>
    <scope>NUCLEOTIDE SEQUENCE</scope>
</reference>
<keyword evidence="3" id="KW-0687">Ribonucleoprotein</keyword>
<dbReference type="PIRSF" id="PIRSF002158">
    <property type="entry name" value="Ribosomal_L2"/>
    <property type="match status" value="1"/>
</dbReference>
<evidence type="ECO:0000256" key="4">
    <source>
        <dbReference type="SAM" id="MobiDB-lite"/>
    </source>
</evidence>
<dbReference type="InterPro" id="IPR022666">
    <property type="entry name" value="Ribosomal_uL2_RNA-bd_dom"/>
</dbReference>
<evidence type="ECO:0000256" key="2">
    <source>
        <dbReference type="ARBA" id="ARBA00022980"/>
    </source>
</evidence>
<dbReference type="PANTHER" id="PTHR13691">
    <property type="entry name" value="RIBOSOMAL PROTEIN L2"/>
    <property type="match status" value="1"/>
</dbReference>
<dbReference type="InterPro" id="IPR012340">
    <property type="entry name" value="NA-bd_OB-fold"/>
</dbReference>
<proteinExistence type="inferred from homology"/>
<dbReference type="SUPFAM" id="SSF50249">
    <property type="entry name" value="Nucleic acid-binding proteins"/>
    <property type="match status" value="1"/>
</dbReference>
<evidence type="ECO:0000256" key="1">
    <source>
        <dbReference type="ARBA" id="ARBA00005636"/>
    </source>
</evidence>
<organism evidence="7">
    <name type="scientific">uncultured archaeon Rifle_16ft_4_minimus_37913</name>
    <dbReference type="NCBI Taxonomy" id="1665152"/>
    <lineage>
        <taxon>Archaea</taxon>
        <taxon>environmental samples</taxon>
    </lineage>
</organism>
<name>A0A0H4T697_9ARCH</name>
<dbReference type="InterPro" id="IPR008991">
    <property type="entry name" value="Translation_prot_SH3-like_sf"/>
</dbReference>
<accession>A0A0H4T697</accession>
<protein>
    <submittedName>
        <fullName evidence="7">Ribosomal protein L2, large subunit ribosomal protein L2</fullName>
    </submittedName>
</protein>
<evidence type="ECO:0000256" key="3">
    <source>
        <dbReference type="ARBA" id="ARBA00023274"/>
    </source>
</evidence>
<dbReference type="InterPro" id="IPR014726">
    <property type="entry name" value="Ribosomal_uL2_dom3"/>
</dbReference>
<dbReference type="SUPFAM" id="SSF50104">
    <property type="entry name" value="Translation proteins SH3-like domain"/>
    <property type="match status" value="1"/>
</dbReference>
<keyword evidence="2 7" id="KW-0689">Ribosomal protein</keyword>
<dbReference type="SMART" id="SM01382">
    <property type="entry name" value="Ribosomal_L2_C"/>
    <property type="match status" value="1"/>
</dbReference>
<dbReference type="PANTHER" id="PTHR13691:SF16">
    <property type="entry name" value="LARGE RIBOSOMAL SUBUNIT PROTEIN UL2"/>
    <property type="match status" value="1"/>
</dbReference>
<feature type="region of interest" description="Disordered" evidence="4">
    <location>
        <begin position="194"/>
        <end position="233"/>
    </location>
</feature>
<dbReference type="GO" id="GO:0022625">
    <property type="term" value="C:cytosolic large ribosomal subunit"/>
    <property type="evidence" value="ECO:0007669"/>
    <property type="project" value="TreeGrafter"/>
</dbReference>
<dbReference type="GO" id="GO:0003735">
    <property type="term" value="F:structural constituent of ribosome"/>
    <property type="evidence" value="ECO:0007669"/>
    <property type="project" value="InterPro"/>
</dbReference>
<dbReference type="InterPro" id="IPR022669">
    <property type="entry name" value="Ribosomal_uL2_C"/>
</dbReference>
<feature type="domain" description="Large ribosomal subunit protein uL2 C-terminal" evidence="5">
    <location>
        <begin position="85"/>
        <end position="217"/>
    </location>
</feature>
<feature type="domain" description="Large ribosomal subunit protein uL2 RNA-binding" evidence="6">
    <location>
        <begin position="11"/>
        <end position="79"/>
    </location>
</feature>
<dbReference type="Gene3D" id="2.40.50.140">
    <property type="entry name" value="Nucleic acid-binding proteins"/>
    <property type="match status" value="1"/>
</dbReference>
<dbReference type="AlphaFoldDB" id="A0A0H4T697"/>
<dbReference type="InterPro" id="IPR014722">
    <property type="entry name" value="Rib_uL2_dom2"/>
</dbReference>
<evidence type="ECO:0000259" key="5">
    <source>
        <dbReference type="SMART" id="SM01382"/>
    </source>
</evidence>
<sequence length="233" mass="25641">MGKRIISQARGHGSGTYRVRGKAFRVRPRYPVDLLGEGIVIRMLNSPGHTAPLAKIKYEKGIFFMPAFKGMIEGQKINLGMEGDAKPGNVMRLKDIPVKSSVYNIESRPGDGGIFIRSGGSSGMINRISETGVFVLMPSRKEKEFNPKCRATIGVIAGSGRQEKPIMKAGKRYHMKRAKGKKWPRTSAVKMNVVDHPFGSGRGKNPKSKIPKRNAPPGKKVGLLRPRRTGHVK</sequence>
<dbReference type="Pfam" id="PF03947">
    <property type="entry name" value="Ribosomal_L2_C"/>
    <property type="match status" value="1"/>
</dbReference>
<comment type="similarity">
    <text evidence="1">Belongs to the universal ribosomal protein uL2 family.</text>
</comment>